<protein>
    <submittedName>
        <fullName evidence="2">Uncharacterized protein</fullName>
    </submittedName>
</protein>
<gene>
    <name evidence="2" type="ORF">MAR_032258</name>
</gene>
<evidence type="ECO:0000313" key="3">
    <source>
        <dbReference type="Proteomes" id="UP001164746"/>
    </source>
</evidence>
<evidence type="ECO:0000256" key="1">
    <source>
        <dbReference type="SAM" id="MobiDB-lite"/>
    </source>
</evidence>
<feature type="region of interest" description="Disordered" evidence="1">
    <location>
        <begin position="1"/>
        <end position="20"/>
    </location>
</feature>
<feature type="non-terminal residue" evidence="2">
    <location>
        <position position="1"/>
    </location>
</feature>
<name>A0ABY7F921_MYAAR</name>
<organism evidence="2 3">
    <name type="scientific">Mya arenaria</name>
    <name type="common">Soft-shell clam</name>
    <dbReference type="NCBI Taxonomy" id="6604"/>
    <lineage>
        <taxon>Eukaryota</taxon>
        <taxon>Metazoa</taxon>
        <taxon>Spiralia</taxon>
        <taxon>Lophotrochozoa</taxon>
        <taxon>Mollusca</taxon>
        <taxon>Bivalvia</taxon>
        <taxon>Autobranchia</taxon>
        <taxon>Heteroconchia</taxon>
        <taxon>Euheterodonta</taxon>
        <taxon>Imparidentia</taxon>
        <taxon>Neoheterodontei</taxon>
        <taxon>Myida</taxon>
        <taxon>Myoidea</taxon>
        <taxon>Myidae</taxon>
        <taxon>Mya</taxon>
    </lineage>
</organism>
<dbReference type="Proteomes" id="UP001164746">
    <property type="component" value="Chromosome 10"/>
</dbReference>
<feature type="compositionally biased region" description="Low complexity" evidence="1">
    <location>
        <begin position="1"/>
        <end position="15"/>
    </location>
</feature>
<reference evidence="2" key="1">
    <citation type="submission" date="2022-11" db="EMBL/GenBank/DDBJ databases">
        <title>Centuries of genome instability and evolution in soft-shell clam transmissible cancer (bioRxiv).</title>
        <authorList>
            <person name="Hart S.F.M."/>
            <person name="Yonemitsu M.A."/>
            <person name="Giersch R.M."/>
            <person name="Beal B.F."/>
            <person name="Arriagada G."/>
            <person name="Davis B.W."/>
            <person name="Ostrander E.A."/>
            <person name="Goff S.P."/>
            <person name="Metzger M.J."/>
        </authorList>
    </citation>
    <scope>NUCLEOTIDE SEQUENCE</scope>
    <source>
        <strain evidence="2">MELC-2E11</strain>
        <tissue evidence="2">Siphon/mantle</tissue>
    </source>
</reference>
<sequence>SARQSASSKNKQNSNTTFLGNIYEDENKHNHIKRKSTQQSVAGSLPSAKKLIPIQKKTSTHVVTASEIETDLEIDDESTGAALNNTSQDDQTYYNELGSSTCKSKIPISQLVIYVDGKTHEAFRTEFEKFSSGLSKPYVESQKKENISKNRYKGIY</sequence>
<accession>A0ABY7F921</accession>
<dbReference type="EMBL" id="CP111021">
    <property type="protein sequence ID" value="WAR17664.1"/>
    <property type="molecule type" value="Genomic_DNA"/>
</dbReference>
<feature type="non-terminal residue" evidence="2">
    <location>
        <position position="156"/>
    </location>
</feature>
<evidence type="ECO:0000313" key="2">
    <source>
        <dbReference type="EMBL" id="WAR17664.1"/>
    </source>
</evidence>
<proteinExistence type="predicted"/>
<keyword evidence="3" id="KW-1185">Reference proteome</keyword>